<gene>
    <name evidence="2" type="ORF">C7444_12331</name>
</gene>
<dbReference type="RefSeq" id="WP_110402293.1">
    <property type="nucleotide sequence ID" value="NZ_QJJS01000023.1"/>
</dbReference>
<keyword evidence="3" id="KW-1185">Reference proteome</keyword>
<evidence type="ECO:0000313" key="3">
    <source>
        <dbReference type="Proteomes" id="UP000247811"/>
    </source>
</evidence>
<organism evidence="2 3">
    <name type="scientific">Sphaerotilus hippei</name>
    <dbReference type="NCBI Taxonomy" id="744406"/>
    <lineage>
        <taxon>Bacteria</taxon>
        <taxon>Pseudomonadati</taxon>
        <taxon>Pseudomonadota</taxon>
        <taxon>Betaproteobacteria</taxon>
        <taxon>Burkholderiales</taxon>
        <taxon>Sphaerotilaceae</taxon>
        <taxon>Sphaerotilus</taxon>
    </lineage>
</organism>
<dbReference type="AlphaFoldDB" id="A0A318GVA0"/>
<dbReference type="Proteomes" id="UP000247811">
    <property type="component" value="Unassembled WGS sequence"/>
</dbReference>
<dbReference type="EMBL" id="QJJS01000023">
    <property type="protein sequence ID" value="PXW92780.1"/>
    <property type="molecule type" value="Genomic_DNA"/>
</dbReference>
<reference evidence="2 3" key="1">
    <citation type="submission" date="2018-05" db="EMBL/GenBank/DDBJ databases">
        <title>Genomic Encyclopedia of Type Strains, Phase IV (KMG-IV): sequencing the most valuable type-strain genomes for metagenomic binning, comparative biology and taxonomic classification.</title>
        <authorList>
            <person name="Goeker M."/>
        </authorList>
    </citation>
    <scope>NUCLEOTIDE SEQUENCE [LARGE SCALE GENOMIC DNA]</scope>
    <source>
        <strain evidence="2 3">DSM 566</strain>
    </source>
</reference>
<name>A0A318GVA0_9BURK</name>
<evidence type="ECO:0000313" key="2">
    <source>
        <dbReference type="EMBL" id="PXW92780.1"/>
    </source>
</evidence>
<protein>
    <submittedName>
        <fullName evidence="2">Uncharacterized protein</fullName>
    </submittedName>
</protein>
<comment type="caution">
    <text evidence="2">The sequence shown here is derived from an EMBL/GenBank/DDBJ whole genome shotgun (WGS) entry which is preliminary data.</text>
</comment>
<accession>A0A318GVA0</accession>
<sequence length="178" mass="19525">MNARYTETAAHPSRESVLSAMHGEGARQEPSREEAWLRHFEKVRLGGDAFEIAALSLSAARRSLDGDDAEQALTHLNRVERVLGGVPVQWRTLSLQADLAELTGDVARAVRQSPLLEDPMQARQLGELARDRCYAVTALLDRLHDHGARVTLRLRVADLLEAAGDVADASAMRARAAR</sequence>
<proteinExistence type="predicted"/>
<evidence type="ECO:0000256" key="1">
    <source>
        <dbReference type="SAM" id="MobiDB-lite"/>
    </source>
</evidence>
<feature type="region of interest" description="Disordered" evidence="1">
    <location>
        <begin position="1"/>
        <end position="32"/>
    </location>
</feature>